<organism evidence="1 2">
    <name type="scientific">Candidatus Cryptobacteroides avicola</name>
    <dbReference type="NCBI Taxonomy" id="2840757"/>
    <lineage>
        <taxon>Bacteria</taxon>
        <taxon>Pseudomonadati</taxon>
        <taxon>Bacteroidota</taxon>
        <taxon>Bacteroidia</taxon>
        <taxon>Bacteroidales</taxon>
        <taxon>Candidatus Cryptobacteroides</taxon>
    </lineage>
</organism>
<evidence type="ECO:0000313" key="2">
    <source>
        <dbReference type="Proteomes" id="UP000725002"/>
    </source>
</evidence>
<reference evidence="1" key="2">
    <citation type="journal article" date="2021" name="PeerJ">
        <title>Extensive microbial diversity within the chicken gut microbiome revealed by metagenomics and culture.</title>
        <authorList>
            <person name="Gilroy R."/>
            <person name="Ravi A."/>
            <person name="Getino M."/>
            <person name="Pursley I."/>
            <person name="Horton D.L."/>
            <person name="Alikhan N.F."/>
            <person name="Baker D."/>
            <person name="Gharbi K."/>
            <person name="Hall N."/>
            <person name="Watson M."/>
            <person name="Adriaenssens E.M."/>
            <person name="Foster-Nyarko E."/>
            <person name="Jarju S."/>
            <person name="Secka A."/>
            <person name="Antonio M."/>
            <person name="Oren A."/>
            <person name="Chaudhuri R.R."/>
            <person name="La Ragione R."/>
            <person name="Hildebrand F."/>
            <person name="Pallen M.J."/>
        </authorList>
    </citation>
    <scope>NUCLEOTIDE SEQUENCE</scope>
    <source>
        <strain evidence="1">G3-8215</strain>
    </source>
</reference>
<evidence type="ECO:0000313" key="1">
    <source>
        <dbReference type="EMBL" id="MBO8483287.1"/>
    </source>
</evidence>
<dbReference type="EMBL" id="JADILV010000026">
    <property type="protein sequence ID" value="MBO8483287.1"/>
    <property type="molecule type" value="Genomic_DNA"/>
</dbReference>
<feature type="non-terminal residue" evidence="1">
    <location>
        <position position="1"/>
    </location>
</feature>
<accession>A0A940DRB7</accession>
<sequence>DISEFEDLSFSSRVDVSITPMYGIRRVWGKNWFGEFSVGARIGLYSSWYVAPYIQYRVGLAF</sequence>
<protein>
    <submittedName>
        <fullName evidence="1">Uncharacterized protein</fullName>
    </submittedName>
</protein>
<dbReference type="Proteomes" id="UP000725002">
    <property type="component" value="Unassembled WGS sequence"/>
</dbReference>
<proteinExistence type="predicted"/>
<comment type="caution">
    <text evidence="1">The sequence shown here is derived from an EMBL/GenBank/DDBJ whole genome shotgun (WGS) entry which is preliminary data.</text>
</comment>
<name>A0A940DRB7_9BACT</name>
<gene>
    <name evidence="1" type="ORF">IAB75_04135</name>
</gene>
<reference evidence="1" key="1">
    <citation type="submission" date="2020-10" db="EMBL/GenBank/DDBJ databases">
        <authorList>
            <person name="Gilroy R."/>
        </authorList>
    </citation>
    <scope>NUCLEOTIDE SEQUENCE</scope>
    <source>
        <strain evidence="1">G3-8215</strain>
    </source>
</reference>
<dbReference type="AlphaFoldDB" id="A0A940DRB7"/>